<evidence type="ECO:0000256" key="1">
    <source>
        <dbReference type="SAM" id="MobiDB-lite"/>
    </source>
</evidence>
<dbReference type="Proteomes" id="UP000800040">
    <property type="component" value="Unassembled WGS sequence"/>
</dbReference>
<proteinExistence type="predicted"/>
<sequence>MYVPGREGRWWLLQDVGLTAGRPILFCSILCNTGYGQHEGLRLSLTNIHYGSDAGGNWGTAHSAHSLQPDGKNSIRWRGMSGR</sequence>
<dbReference type="AlphaFoldDB" id="A0A6A5KTY1"/>
<name>A0A6A5KTY1_9PLEO</name>
<evidence type="ECO:0000313" key="3">
    <source>
        <dbReference type="Proteomes" id="UP000800040"/>
    </source>
</evidence>
<reference evidence="2" key="1">
    <citation type="submission" date="2020-01" db="EMBL/GenBank/DDBJ databases">
        <authorList>
            <consortium name="DOE Joint Genome Institute"/>
            <person name="Haridas S."/>
            <person name="Albert R."/>
            <person name="Binder M."/>
            <person name="Bloem J."/>
            <person name="Labutti K."/>
            <person name="Salamov A."/>
            <person name="Andreopoulos B."/>
            <person name="Baker S.E."/>
            <person name="Barry K."/>
            <person name="Bills G."/>
            <person name="Bluhm B.H."/>
            <person name="Cannon C."/>
            <person name="Castanera R."/>
            <person name="Culley D.E."/>
            <person name="Daum C."/>
            <person name="Ezra D."/>
            <person name="Gonzalez J.B."/>
            <person name="Henrissat B."/>
            <person name="Kuo A."/>
            <person name="Liang C."/>
            <person name="Lipzen A."/>
            <person name="Lutzoni F."/>
            <person name="Magnuson J."/>
            <person name="Mondo S."/>
            <person name="Nolan M."/>
            <person name="Ohm R."/>
            <person name="Pangilinan J."/>
            <person name="Park H.-J."/>
            <person name="Ramirez L."/>
            <person name="Alfaro M."/>
            <person name="Sun H."/>
            <person name="Tritt A."/>
            <person name="Yoshinaga Y."/>
            <person name="Zwiers L.-H."/>
            <person name="Turgeon B.G."/>
            <person name="Goodwin S.B."/>
            <person name="Spatafora J.W."/>
            <person name="Crous P.W."/>
            <person name="Grigoriev I.V."/>
        </authorList>
    </citation>
    <scope>NUCLEOTIDE SEQUENCE</scope>
    <source>
        <strain evidence="2">P77</strain>
    </source>
</reference>
<gene>
    <name evidence="2" type="ORF">BDW02DRAFT_563813</name>
</gene>
<feature type="region of interest" description="Disordered" evidence="1">
    <location>
        <begin position="61"/>
        <end position="83"/>
    </location>
</feature>
<protein>
    <submittedName>
        <fullName evidence="2">Uncharacterized protein</fullName>
    </submittedName>
</protein>
<organism evidence="2 3">
    <name type="scientific">Decorospora gaudefroyi</name>
    <dbReference type="NCBI Taxonomy" id="184978"/>
    <lineage>
        <taxon>Eukaryota</taxon>
        <taxon>Fungi</taxon>
        <taxon>Dikarya</taxon>
        <taxon>Ascomycota</taxon>
        <taxon>Pezizomycotina</taxon>
        <taxon>Dothideomycetes</taxon>
        <taxon>Pleosporomycetidae</taxon>
        <taxon>Pleosporales</taxon>
        <taxon>Pleosporineae</taxon>
        <taxon>Pleosporaceae</taxon>
        <taxon>Decorospora</taxon>
    </lineage>
</organism>
<accession>A0A6A5KTY1</accession>
<dbReference type="EMBL" id="ML975244">
    <property type="protein sequence ID" value="KAF1839762.1"/>
    <property type="molecule type" value="Genomic_DNA"/>
</dbReference>
<keyword evidence="3" id="KW-1185">Reference proteome</keyword>
<evidence type="ECO:0000313" key="2">
    <source>
        <dbReference type="EMBL" id="KAF1839762.1"/>
    </source>
</evidence>